<feature type="chain" id="PRO_5038487019" evidence="6">
    <location>
        <begin position="24"/>
        <end position="1084"/>
    </location>
</feature>
<dbReference type="PRINTS" id="PR00843">
    <property type="entry name" value="GLHYDRLASE30"/>
</dbReference>
<dbReference type="Gene3D" id="2.60.120.260">
    <property type="entry name" value="Galactose-binding domain-like"/>
    <property type="match status" value="4"/>
</dbReference>
<accession>A0A1T5ID21</accession>
<dbReference type="InterPro" id="IPR008979">
    <property type="entry name" value="Galactose-bd-like_sf"/>
</dbReference>
<name>A0A1T5ID21_9MICO</name>
<dbReference type="InterPro" id="IPR033453">
    <property type="entry name" value="Glyco_hydro_30_TIM-barrel"/>
</dbReference>
<dbReference type="RefSeq" id="WP_079726497.1">
    <property type="nucleotide sequence ID" value="NZ_FUZP01000001.1"/>
</dbReference>
<dbReference type="PANTHER" id="PTHR11069:SF23">
    <property type="entry name" value="LYSOSOMAL ACID GLUCOSYLCERAMIDASE"/>
    <property type="match status" value="1"/>
</dbReference>
<dbReference type="InterPro" id="IPR000421">
    <property type="entry name" value="FA58C"/>
</dbReference>
<organism evidence="8 9">
    <name type="scientific">Okibacterium fritillariae</name>
    <dbReference type="NCBI Taxonomy" id="123320"/>
    <lineage>
        <taxon>Bacteria</taxon>
        <taxon>Bacillati</taxon>
        <taxon>Actinomycetota</taxon>
        <taxon>Actinomycetes</taxon>
        <taxon>Micrococcales</taxon>
        <taxon>Microbacteriaceae</taxon>
        <taxon>Okibacterium</taxon>
    </lineage>
</organism>
<feature type="region of interest" description="Disordered" evidence="5">
    <location>
        <begin position="213"/>
        <end position="232"/>
    </location>
</feature>
<dbReference type="Pfam" id="PF17189">
    <property type="entry name" value="Glyco_hydro_30C"/>
    <property type="match status" value="1"/>
</dbReference>
<sequence>MLRTHRLRSLLASAAAVALVATGVGTMSIVETAQASTGSGGKVEVVYSGYNDASTTNRLTTQAPKTLAPLANAAAGTSTIAVDPSITYQTWEGFGGSLEDTSVYNLGLLAPANRERALNDLFNPTTGNNFNLMRLPIGCADFCRDAPNYWTYADNGGTPDPSLATFSIQKDIDNGLITMLKRVLEINPQAKFYSSLWSPPAWMKTTSSITGPAAGGTCPTDGSAPRVHHGGSTGSSVDYYPVLAQYYVKYIQAYKAQGIPVYAVTLQNEPNITMPYPATCFSPTQLAEFAVVLKSAFTTAGIATKIWGLDDNEQNSFPYADALLGNAAANAAVDGLGWHNYAGTQVWQPSAVEALHPGKTAHITEITNGADRLVEYFRNNVSSYSYWITQYQFMPGPGPGYWQGTSNTNPDFYTPSVVSFAGSSTTNQGDTSNYQLNGWYYSFGQFSRYVQPGAVRIDSTDRVNGNLTNVAFKNPDGTIVTVVVNRIPTSTNSAVQNTPAAAIRVATPDGQFTDTIPGDTVATYIYTPTTGDTVSTAGAVASASATSGAFTATQAIDGSSTTAWTSGTNQAAGQTFTVDLGQAKTFDQITLNGGSLGGDAPAGYQVQTSANGSTWSAAVASGAGTSSLTNITVPTTSARYLRITQTGSAARWWSIANLSLYNSAQGLLPLAGASVSGAPTSGTDVAARAIDGIESTRWSSGAAQASGQTFTLDLGQARSVNALELDNARNPGDQPRGYSVSTSTNGTTWSSPVAVGSGAAAPATAAANGASPTTKIAFPTTNARYVRITQTGAAAGNYWSIAELRAYNLAPIVLPRTGWSASASSTEAGTSTANILDGNTATRWSTGAAQAPGQYLQVDLGRITQTTGIDLDAAASTGDYPRGYTVSASMDGSTWTPVAQATGVAADVRAQWLSTDARYLRVTLTAPFASAYWSVAELTVWGTPSTQPFGVPLPRTGWSTSASATATGSATANATDGLLDTRWSDGAAQNGTEWFQLDLGSAQAFSKVQLIAAGNLDNSGGDYPRGYEVYTSNGSGWTLVAAGSGTGNVLDITLPAQNARYINVHQTGTDGGHWWSIAEIQVLR</sequence>
<evidence type="ECO:0000256" key="4">
    <source>
        <dbReference type="RuleBase" id="RU361188"/>
    </source>
</evidence>
<feature type="region of interest" description="Disordered" evidence="5">
    <location>
        <begin position="726"/>
        <end position="751"/>
    </location>
</feature>
<evidence type="ECO:0000256" key="3">
    <source>
        <dbReference type="ARBA" id="ARBA00022801"/>
    </source>
</evidence>
<protein>
    <submittedName>
        <fullName evidence="8">O-Glycosyl hydrolase</fullName>
    </submittedName>
</protein>
<dbReference type="InterPro" id="IPR013780">
    <property type="entry name" value="Glyco_hydro_b"/>
</dbReference>
<keyword evidence="4" id="KW-0326">Glycosidase</keyword>
<feature type="compositionally biased region" description="Polar residues" evidence="5">
    <location>
        <begin position="739"/>
        <end position="750"/>
    </location>
</feature>
<dbReference type="STRING" id="123320.SAMN06309945_0262"/>
<dbReference type="Pfam" id="PF02055">
    <property type="entry name" value="Glyco_hydro_30"/>
    <property type="match status" value="1"/>
</dbReference>
<feature type="domain" description="F5/8 type C" evidence="7">
    <location>
        <begin position="522"/>
        <end position="663"/>
    </location>
</feature>
<evidence type="ECO:0000259" key="7">
    <source>
        <dbReference type="PROSITE" id="PS50022"/>
    </source>
</evidence>
<dbReference type="SUPFAM" id="SSF51445">
    <property type="entry name" value="(Trans)glycosidases"/>
    <property type="match status" value="1"/>
</dbReference>
<dbReference type="SUPFAM" id="SSF51011">
    <property type="entry name" value="Glycosyl hydrolase domain"/>
    <property type="match status" value="1"/>
</dbReference>
<dbReference type="Proteomes" id="UP000190857">
    <property type="component" value="Unassembled WGS sequence"/>
</dbReference>
<dbReference type="InterPro" id="IPR033452">
    <property type="entry name" value="GH30_C"/>
</dbReference>
<dbReference type="SUPFAM" id="SSF49785">
    <property type="entry name" value="Galactose-binding domain-like"/>
    <property type="match status" value="4"/>
</dbReference>
<dbReference type="OrthoDB" id="9806701at2"/>
<dbReference type="Pfam" id="PF00754">
    <property type="entry name" value="F5_F8_type_C"/>
    <property type="match status" value="4"/>
</dbReference>
<dbReference type="PANTHER" id="PTHR11069">
    <property type="entry name" value="GLUCOSYLCERAMIDASE"/>
    <property type="match status" value="1"/>
</dbReference>
<dbReference type="EMBL" id="FUZP01000001">
    <property type="protein sequence ID" value="SKC36948.1"/>
    <property type="molecule type" value="Genomic_DNA"/>
</dbReference>
<evidence type="ECO:0000313" key="8">
    <source>
        <dbReference type="EMBL" id="SKC36948.1"/>
    </source>
</evidence>
<evidence type="ECO:0000313" key="9">
    <source>
        <dbReference type="Proteomes" id="UP000190857"/>
    </source>
</evidence>
<proteinExistence type="inferred from homology"/>
<keyword evidence="3 4" id="KW-0378">Hydrolase</keyword>
<evidence type="ECO:0000256" key="6">
    <source>
        <dbReference type="SAM" id="SignalP"/>
    </source>
</evidence>
<evidence type="ECO:0000256" key="5">
    <source>
        <dbReference type="SAM" id="MobiDB-lite"/>
    </source>
</evidence>
<feature type="signal peptide" evidence="6">
    <location>
        <begin position="1"/>
        <end position="23"/>
    </location>
</feature>
<dbReference type="AlphaFoldDB" id="A0A1T5ID21"/>
<keyword evidence="2 6" id="KW-0732">Signal</keyword>
<dbReference type="PROSITE" id="PS50022">
    <property type="entry name" value="FA58C_3"/>
    <property type="match status" value="4"/>
</dbReference>
<reference evidence="8 9" key="1">
    <citation type="submission" date="2017-02" db="EMBL/GenBank/DDBJ databases">
        <authorList>
            <person name="Peterson S.W."/>
        </authorList>
    </citation>
    <scope>NUCLEOTIDE SEQUENCE [LARGE SCALE GENOMIC DNA]</scope>
    <source>
        <strain evidence="8 9">VKM Ac-2059</strain>
    </source>
</reference>
<feature type="domain" description="F5/8 type C" evidence="7">
    <location>
        <begin position="944"/>
        <end position="1084"/>
    </location>
</feature>
<dbReference type="InterPro" id="IPR017853">
    <property type="entry name" value="GH"/>
</dbReference>
<feature type="domain" description="F5/8 type C" evidence="7">
    <location>
        <begin position="687"/>
        <end position="788"/>
    </location>
</feature>
<dbReference type="Gene3D" id="2.60.40.1180">
    <property type="entry name" value="Golgi alpha-mannosidase II"/>
    <property type="match status" value="1"/>
</dbReference>
<evidence type="ECO:0000256" key="1">
    <source>
        <dbReference type="ARBA" id="ARBA00005382"/>
    </source>
</evidence>
<dbReference type="GO" id="GO:0016020">
    <property type="term" value="C:membrane"/>
    <property type="evidence" value="ECO:0007669"/>
    <property type="project" value="GOC"/>
</dbReference>
<keyword evidence="9" id="KW-1185">Reference proteome</keyword>
<gene>
    <name evidence="8" type="ORF">SAMN06309945_0262</name>
</gene>
<feature type="domain" description="F5/8 type C" evidence="7">
    <location>
        <begin position="802"/>
        <end position="943"/>
    </location>
</feature>
<dbReference type="InterPro" id="IPR001139">
    <property type="entry name" value="Glyco_hydro_30"/>
</dbReference>
<dbReference type="GO" id="GO:0006680">
    <property type="term" value="P:glucosylceramide catabolic process"/>
    <property type="evidence" value="ECO:0007669"/>
    <property type="project" value="TreeGrafter"/>
</dbReference>
<comment type="similarity">
    <text evidence="1 4">Belongs to the glycosyl hydrolase 30 family.</text>
</comment>
<dbReference type="GO" id="GO:0004348">
    <property type="term" value="F:glucosylceramidase activity"/>
    <property type="evidence" value="ECO:0007669"/>
    <property type="project" value="InterPro"/>
</dbReference>
<dbReference type="Gene3D" id="3.20.20.80">
    <property type="entry name" value="Glycosidases"/>
    <property type="match status" value="1"/>
</dbReference>
<evidence type="ECO:0000256" key="2">
    <source>
        <dbReference type="ARBA" id="ARBA00022729"/>
    </source>
</evidence>